<dbReference type="SUPFAM" id="SSF55874">
    <property type="entry name" value="ATPase domain of HSP90 chaperone/DNA topoisomerase II/histidine kinase"/>
    <property type="match status" value="1"/>
</dbReference>
<dbReference type="Gene3D" id="3.30.565.10">
    <property type="entry name" value="Histidine kinase-like ATPase, C-terminal domain"/>
    <property type="match status" value="1"/>
</dbReference>
<dbReference type="GO" id="GO:0000160">
    <property type="term" value="P:phosphorelay signal transduction system"/>
    <property type="evidence" value="ECO:0007669"/>
    <property type="project" value="UniProtKB-KW"/>
</dbReference>
<sequence length="101" mass="10766">MAAYRIAMEALNNARRHARATQVQVRLRVAGSRLCLQIRDDGQGRRPDRPDGVGMHSMRERAEELGGAFVVTSTPGAGTLVAATLLTGTEETDGPDPHTAG</sequence>
<dbReference type="Pfam" id="PF02518">
    <property type="entry name" value="HATPase_c"/>
    <property type="match status" value="1"/>
</dbReference>
<dbReference type="PANTHER" id="PTHR24421">
    <property type="entry name" value="NITRATE/NITRITE SENSOR PROTEIN NARX-RELATED"/>
    <property type="match status" value="1"/>
</dbReference>
<organism evidence="5 6">
    <name type="scientific">Micromonospora craniellae</name>
    <dbReference type="NCBI Taxonomy" id="2294034"/>
    <lineage>
        <taxon>Bacteria</taxon>
        <taxon>Bacillati</taxon>
        <taxon>Actinomycetota</taxon>
        <taxon>Actinomycetes</taxon>
        <taxon>Micromonosporales</taxon>
        <taxon>Micromonosporaceae</taxon>
        <taxon>Micromonospora</taxon>
    </lineage>
</organism>
<dbReference type="GO" id="GO:0016301">
    <property type="term" value="F:kinase activity"/>
    <property type="evidence" value="ECO:0007669"/>
    <property type="project" value="UniProtKB-KW"/>
</dbReference>
<dbReference type="CDD" id="cd16917">
    <property type="entry name" value="HATPase_UhpB-NarQ-NarX-like"/>
    <property type="match status" value="1"/>
</dbReference>
<keyword evidence="3" id="KW-0902">Two-component regulatory system</keyword>
<proteinExistence type="predicted"/>
<evidence type="ECO:0000256" key="1">
    <source>
        <dbReference type="ARBA" id="ARBA00022679"/>
    </source>
</evidence>
<dbReference type="InterPro" id="IPR036890">
    <property type="entry name" value="HATPase_C_sf"/>
</dbReference>
<evidence type="ECO:0000313" key="6">
    <source>
        <dbReference type="Proteomes" id="UP000262621"/>
    </source>
</evidence>
<comment type="caution">
    <text evidence="5">The sequence shown here is derived from an EMBL/GenBank/DDBJ whole genome shotgun (WGS) entry which is preliminary data.</text>
</comment>
<evidence type="ECO:0000256" key="3">
    <source>
        <dbReference type="ARBA" id="ARBA00023012"/>
    </source>
</evidence>
<protein>
    <recommendedName>
        <fullName evidence="4">Histidine kinase/HSP90-like ATPase domain-containing protein</fullName>
    </recommendedName>
</protein>
<name>A0A372FZN0_9ACTN</name>
<dbReference type="RefSeq" id="WP_117228145.1">
    <property type="nucleotide sequence ID" value="NZ_CP061725.1"/>
</dbReference>
<keyword evidence="1" id="KW-0808">Transferase</keyword>
<dbReference type="InterPro" id="IPR050482">
    <property type="entry name" value="Sensor_HK_TwoCompSys"/>
</dbReference>
<feature type="domain" description="Histidine kinase/HSP90-like ATPase" evidence="4">
    <location>
        <begin position="3"/>
        <end position="85"/>
    </location>
</feature>
<reference evidence="5 6" key="1">
    <citation type="submission" date="2018-08" db="EMBL/GenBank/DDBJ databases">
        <title>Verrucosispora craniellae sp. nov., isolated from a marine sponge in the South China Sea.</title>
        <authorList>
            <person name="Li L."/>
            <person name="Lin H.W."/>
        </authorList>
    </citation>
    <scope>NUCLEOTIDE SEQUENCE [LARGE SCALE GENOMIC DNA]</scope>
    <source>
        <strain evidence="5 6">LHW63014</strain>
    </source>
</reference>
<evidence type="ECO:0000313" key="5">
    <source>
        <dbReference type="EMBL" id="RFS46267.1"/>
    </source>
</evidence>
<dbReference type="InterPro" id="IPR003594">
    <property type="entry name" value="HATPase_dom"/>
</dbReference>
<keyword evidence="6" id="KW-1185">Reference proteome</keyword>
<evidence type="ECO:0000259" key="4">
    <source>
        <dbReference type="Pfam" id="PF02518"/>
    </source>
</evidence>
<accession>A0A372FZN0</accession>
<dbReference type="AlphaFoldDB" id="A0A372FZN0"/>
<dbReference type="OrthoDB" id="227596at2"/>
<gene>
    <name evidence="5" type="ORF">D0Q02_12510</name>
</gene>
<keyword evidence="2" id="KW-0418">Kinase</keyword>
<dbReference type="EMBL" id="QVFU01000010">
    <property type="protein sequence ID" value="RFS46267.1"/>
    <property type="molecule type" value="Genomic_DNA"/>
</dbReference>
<dbReference type="Proteomes" id="UP000262621">
    <property type="component" value="Unassembled WGS sequence"/>
</dbReference>
<evidence type="ECO:0000256" key="2">
    <source>
        <dbReference type="ARBA" id="ARBA00022777"/>
    </source>
</evidence>